<accession>A0A022S4I3</accession>
<dbReference type="Gene3D" id="1.20.1280.50">
    <property type="match status" value="1"/>
</dbReference>
<dbReference type="Proteomes" id="UP000030748">
    <property type="component" value="Unassembled WGS sequence"/>
</dbReference>
<dbReference type="InterPro" id="IPR013187">
    <property type="entry name" value="F-box-assoc_dom_typ3"/>
</dbReference>
<evidence type="ECO:0000259" key="1">
    <source>
        <dbReference type="PROSITE" id="PS50181"/>
    </source>
</evidence>
<name>A0A022S4I3_ERYGU</name>
<protein>
    <recommendedName>
        <fullName evidence="1">F-box domain-containing protein</fullName>
    </recommendedName>
</protein>
<proteinExistence type="predicted"/>
<dbReference type="Pfam" id="PF00646">
    <property type="entry name" value="F-box"/>
    <property type="match status" value="1"/>
</dbReference>
<dbReference type="AlphaFoldDB" id="A0A022S4I3"/>
<dbReference type="PANTHER" id="PTHR31672:SF13">
    <property type="entry name" value="F-BOX PROTEIN CPR30-LIKE"/>
    <property type="match status" value="1"/>
</dbReference>
<dbReference type="SUPFAM" id="SSF81383">
    <property type="entry name" value="F-box domain"/>
    <property type="match status" value="1"/>
</dbReference>
<dbReference type="PANTHER" id="PTHR31672">
    <property type="entry name" value="BNACNNG10540D PROTEIN"/>
    <property type="match status" value="1"/>
</dbReference>
<dbReference type="EMBL" id="KI630171">
    <property type="protein sequence ID" value="EYU46245.1"/>
    <property type="molecule type" value="Genomic_DNA"/>
</dbReference>
<reference evidence="2 3" key="1">
    <citation type="journal article" date="2013" name="Proc. Natl. Acad. Sci. U.S.A.">
        <title>Fine-scale variation in meiotic recombination in Mimulus inferred from population shotgun sequencing.</title>
        <authorList>
            <person name="Hellsten U."/>
            <person name="Wright K.M."/>
            <person name="Jenkins J."/>
            <person name="Shu S."/>
            <person name="Yuan Y."/>
            <person name="Wessler S.R."/>
            <person name="Schmutz J."/>
            <person name="Willis J.H."/>
            <person name="Rokhsar D.S."/>
        </authorList>
    </citation>
    <scope>NUCLEOTIDE SEQUENCE [LARGE SCALE GENOMIC DNA]</scope>
    <source>
        <strain evidence="3">cv. DUN x IM62</strain>
    </source>
</reference>
<dbReference type="PROSITE" id="PS50181">
    <property type="entry name" value="FBOX"/>
    <property type="match status" value="1"/>
</dbReference>
<dbReference type="eggNOG" id="ENOG502SSN5">
    <property type="taxonomic scope" value="Eukaryota"/>
</dbReference>
<evidence type="ECO:0000313" key="2">
    <source>
        <dbReference type="EMBL" id="EYU46245.1"/>
    </source>
</evidence>
<sequence length="512" mass="58845">MEVWEMESGTGEWTNTCNVNFEARKREIKQFADVDAGMTFLLRPAGWLKYREVVVFRVWCTKNCFAYNIVTHEIDFFEMDTNSSSHKFEPYTKSLVWMNISQSPPPARHRSRDGSLIAATVDPHLNTGSTPMAKTEGNSSGRNRPYYFRGCKGKKSSTNIDSLSDELVFDILLNLPAEDICENAVLVCRRWSHMIRTHDFVNEHILHHSIPGLLILDYNREKKKNPSIFVAMRQGRIEISEFNYKMRGNILACCNGLILEFYISKHALVITNPATKQHFDVPRFGHPNCSSMAYSAVSMKYKVVLTYHHGGDVSTLRCVIATVGVDKSWRDVCLQHLSFEAKNYLYMNPITTGGFLHWTRRHTHTSVVTLNVETETITQYPVPQGQDYDRRYKYYLSTGKSLSLFISNGSFSMEVWEMKSDSGEWSEMCTIDLESRKNEFDKLRCGKSPTLFYLAPASWLKYPEVVVLRVSHPSCVCIAYNITTDEIDFLNLGSNCNNYEFELHTKTLAWLN</sequence>
<keyword evidence="3" id="KW-1185">Reference proteome</keyword>
<organism evidence="2 3">
    <name type="scientific">Erythranthe guttata</name>
    <name type="common">Yellow monkey flower</name>
    <name type="synonym">Mimulus guttatus</name>
    <dbReference type="NCBI Taxonomy" id="4155"/>
    <lineage>
        <taxon>Eukaryota</taxon>
        <taxon>Viridiplantae</taxon>
        <taxon>Streptophyta</taxon>
        <taxon>Embryophyta</taxon>
        <taxon>Tracheophyta</taxon>
        <taxon>Spermatophyta</taxon>
        <taxon>Magnoliopsida</taxon>
        <taxon>eudicotyledons</taxon>
        <taxon>Gunneridae</taxon>
        <taxon>Pentapetalae</taxon>
        <taxon>asterids</taxon>
        <taxon>lamiids</taxon>
        <taxon>Lamiales</taxon>
        <taxon>Phrymaceae</taxon>
        <taxon>Erythranthe</taxon>
    </lineage>
</organism>
<dbReference type="Pfam" id="PF08268">
    <property type="entry name" value="FBA_3"/>
    <property type="match status" value="1"/>
</dbReference>
<gene>
    <name evidence="2" type="ORF">MIMGU_mgv1a004741mg</name>
</gene>
<evidence type="ECO:0000313" key="3">
    <source>
        <dbReference type="Proteomes" id="UP000030748"/>
    </source>
</evidence>
<dbReference type="InterPro" id="IPR036047">
    <property type="entry name" value="F-box-like_dom_sf"/>
</dbReference>
<feature type="domain" description="F-box" evidence="1">
    <location>
        <begin position="157"/>
        <end position="204"/>
    </location>
</feature>
<dbReference type="InterPro" id="IPR050796">
    <property type="entry name" value="SCF_F-box_component"/>
</dbReference>
<dbReference type="InterPro" id="IPR001810">
    <property type="entry name" value="F-box_dom"/>
</dbReference>